<dbReference type="EMBL" id="DF967972">
    <property type="protein sequence ID" value="GAP14067.1"/>
    <property type="molecule type" value="Genomic_DNA"/>
</dbReference>
<keyword evidence="5" id="KW-1185">Reference proteome</keyword>
<dbReference type="OrthoDB" id="160713at2"/>
<proteinExistence type="predicted"/>
<dbReference type="GO" id="GO:0008745">
    <property type="term" value="F:N-acetylmuramoyl-L-alanine amidase activity"/>
    <property type="evidence" value="ECO:0007669"/>
    <property type="project" value="InterPro"/>
</dbReference>
<organism evidence="4">
    <name type="scientific">Longilinea arvoryzae</name>
    <dbReference type="NCBI Taxonomy" id="360412"/>
    <lineage>
        <taxon>Bacteria</taxon>
        <taxon>Bacillati</taxon>
        <taxon>Chloroflexota</taxon>
        <taxon>Anaerolineae</taxon>
        <taxon>Anaerolineales</taxon>
        <taxon>Anaerolineaceae</taxon>
        <taxon>Longilinea</taxon>
    </lineage>
</organism>
<accession>A0A0S7BHH4</accession>
<dbReference type="InterPro" id="IPR002508">
    <property type="entry name" value="MurNAc-LAA_cat"/>
</dbReference>
<feature type="domain" description="MurNAc-LAA" evidence="3">
    <location>
        <begin position="134"/>
        <end position="250"/>
    </location>
</feature>
<evidence type="ECO:0000313" key="5">
    <source>
        <dbReference type="Proteomes" id="UP000055060"/>
    </source>
</evidence>
<dbReference type="GO" id="GO:0009253">
    <property type="term" value="P:peptidoglycan catabolic process"/>
    <property type="evidence" value="ECO:0007669"/>
    <property type="project" value="InterPro"/>
</dbReference>
<keyword evidence="2" id="KW-1133">Transmembrane helix</keyword>
<dbReference type="PANTHER" id="PTHR30404:SF0">
    <property type="entry name" value="N-ACETYLMURAMOYL-L-ALANINE AMIDASE AMIC"/>
    <property type="match status" value="1"/>
</dbReference>
<keyword evidence="1" id="KW-0378">Hydrolase</keyword>
<dbReference type="Gene3D" id="3.40.630.40">
    <property type="entry name" value="Zn-dependent exopeptidases"/>
    <property type="match status" value="1"/>
</dbReference>
<dbReference type="InterPro" id="IPR050695">
    <property type="entry name" value="N-acetylmuramoyl_amidase_3"/>
</dbReference>
<keyword evidence="2" id="KW-0812">Transmembrane</keyword>
<dbReference type="STRING" id="360412.LARV_01829"/>
<evidence type="ECO:0000313" key="4">
    <source>
        <dbReference type="EMBL" id="GAP14067.1"/>
    </source>
</evidence>
<evidence type="ECO:0000256" key="2">
    <source>
        <dbReference type="SAM" id="Phobius"/>
    </source>
</evidence>
<dbReference type="PANTHER" id="PTHR30404">
    <property type="entry name" value="N-ACETYLMURAMOYL-L-ALANINE AMIDASE"/>
    <property type="match status" value="1"/>
</dbReference>
<gene>
    <name evidence="4" type="ORF">LARV_01829</name>
</gene>
<dbReference type="Proteomes" id="UP000055060">
    <property type="component" value="Unassembled WGS sequence"/>
</dbReference>
<reference evidence="4" key="1">
    <citation type="submission" date="2015-07" db="EMBL/GenBank/DDBJ databases">
        <title>Draft Genome Sequences of Anaerolinea thermolimosa IMO-1, Bellilinea caldifistulae GOMI-1, Leptolinea tardivitalis YMTK-2, Levilinea saccharolytica KIBI-1,Longilinea arvoryzae KOME-1, Previously Described as Members of the Anaerolineaceae (Chloroflexi).</title>
        <authorList>
            <person name="Sekiguchi Y."/>
            <person name="Ohashi A."/>
            <person name="Matsuura N."/>
            <person name="Tourlousse M.D."/>
        </authorList>
    </citation>
    <scope>NUCLEOTIDE SEQUENCE [LARGE SCALE GENOMIC DNA]</scope>
    <source>
        <strain evidence="4">KOME-1</strain>
    </source>
</reference>
<dbReference type="GO" id="GO:0030288">
    <property type="term" value="C:outer membrane-bounded periplasmic space"/>
    <property type="evidence" value="ECO:0007669"/>
    <property type="project" value="TreeGrafter"/>
</dbReference>
<dbReference type="SUPFAM" id="SSF53187">
    <property type="entry name" value="Zn-dependent exopeptidases"/>
    <property type="match status" value="1"/>
</dbReference>
<dbReference type="Pfam" id="PF01520">
    <property type="entry name" value="Amidase_3"/>
    <property type="match status" value="1"/>
</dbReference>
<dbReference type="RefSeq" id="WP_075073356.1">
    <property type="nucleotide sequence ID" value="NZ_DF967972.1"/>
</dbReference>
<dbReference type="CDD" id="cd02696">
    <property type="entry name" value="MurNAc-LAA"/>
    <property type="match status" value="1"/>
</dbReference>
<feature type="transmembrane region" description="Helical" evidence="2">
    <location>
        <begin position="20"/>
        <end position="48"/>
    </location>
</feature>
<name>A0A0S7BHH4_9CHLR</name>
<keyword evidence="2" id="KW-0472">Membrane</keyword>
<dbReference type="AlphaFoldDB" id="A0A0S7BHH4"/>
<dbReference type="SMART" id="SM00646">
    <property type="entry name" value="Ami_3"/>
    <property type="match status" value="1"/>
</dbReference>
<evidence type="ECO:0000256" key="1">
    <source>
        <dbReference type="ARBA" id="ARBA00022801"/>
    </source>
</evidence>
<protein>
    <submittedName>
        <fullName evidence="4">N-acetylmuramoyl-L-alanine amidase</fullName>
    </submittedName>
</protein>
<sequence>MSENTSPTPRKFTPASNRFSVWNTLTTVIGVGIILATLFTLFTPAVLFSNEMLNQMFASWQSSPSGQSAVGTPETTALPSTRIGIVAGHWGNDSGSVCSDGLTEMQVNLEIATRVQKSLIADGYQVDLLEEFDPRLSQYRAAALVSIHNDSCDYINDEATGFKVAAASSSAYPEKAARLQDCLIDRYQKATGLVFHYNTITPDMTSYHTFNEIHSDTTAAIIETGFLNLDREILTQHTDQVAQGITDGILCYLRNEPISENVPTASPTP</sequence>
<evidence type="ECO:0000259" key="3">
    <source>
        <dbReference type="SMART" id="SM00646"/>
    </source>
</evidence>